<keyword evidence="4" id="KW-1185">Reference proteome</keyword>
<comment type="similarity">
    <text evidence="1">Belongs to the aldolase class II family.</text>
</comment>
<dbReference type="InterPro" id="IPR001303">
    <property type="entry name" value="Aldolase_II/adducin_N"/>
</dbReference>
<dbReference type="SMART" id="SM01007">
    <property type="entry name" value="Aldolase_II"/>
    <property type="match status" value="1"/>
</dbReference>
<dbReference type="InterPro" id="IPR051017">
    <property type="entry name" value="Aldolase-II_Adducin_sf"/>
</dbReference>
<gene>
    <name evidence="3" type="ORF">EXY23_06580</name>
</gene>
<evidence type="ECO:0000313" key="4">
    <source>
        <dbReference type="Proteomes" id="UP000295023"/>
    </source>
</evidence>
<evidence type="ECO:0000256" key="1">
    <source>
        <dbReference type="ARBA" id="ARBA00037961"/>
    </source>
</evidence>
<dbReference type="NCBIfam" id="NF005451">
    <property type="entry name" value="PRK07044.1"/>
    <property type="match status" value="1"/>
</dbReference>
<dbReference type="Proteomes" id="UP000295023">
    <property type="component" value="Unassembled WGS sequence"/>
</dbReference>
<protein>
    <submittedName>
        <fullName evidence="3">Class II aldolase/adducin family protein</fullName>
    </submittedName>
</protein>
<dbReference type="AlphaFoldDB" id="A0A4R4DQM3"/>
<name>A0A4R4DQM3_9PROT</name>
<proteinExistence type="inferred from homology"/>
<reference evidence="3 4" key="1">
    <citation type="submission" date="2019-03" db="EMBL/GenBank/DDBJ databases">
        <title>Paracraurococcus aquatilis NE82 genome sequence.</title>
        <authorList>
            <person name="Zhao Y."/>
            <person name="Du Z."/>
        </authorList>
    </citation>
    <scope>NUCLEOTIDE SEQUENCE [LARGE SCALE GENOMIC DNA]</scope>
    <source>
        <strain evidence="3 4">NE82</strain>
    </source>
</reference>
<dbReference type="Gene3D" id="3.40.225.10">
    <property type="entry name" value="Class II aldolase/adducin N-terminal domain"/>
    <property type="match status" value="1"/>
</dbReference>
<comment type="caution">
    <text evidence="3">The sequence shown here is derived from an EMBL/GenBank/DDBJ whole genome shotgun (WGS) entry which is preliminary data.</text>
</comment>
<sequence>MTAHAALRIAPIRASVSAAEWQARLDLAACYRLCESYGMSDMIYTHITARVPDSPGQFLINPNGMLFGEITASSLLKVSTEGEILYRPDLPYGLHPAGFTIHSALYRARPDAMAAMHTHTVAGMAVSALKCGLLPLTQTATRFYGRIAYHDFRGPERDPAERDALARSIGPLNTCILRNHGLLTLGESVPEAFIAMWGLERACQAQLQAMACNTELTIPSEEVVAKSCALYDPPNSRRYGLLEWPGLLRKLDLADPSWRD</sequence>
<accession>A0A4R4DQM3</accession>
<dbReference type="Pfam" id="PF00596">
    <property type="entry name" value="Aldolase_II"/>
    <property type="match status" value="1"/>
</dbReference>
<feature type="domain" description="Class II aldolase/adducin N-terminal" evidence="2">
    <location>
        <begin position="25"/>
        <end position="207"/>
    </location>
</feature>
<organism evidence="3 4">
    <name type="scientific">Roseicella aquatilis</name>
    <dbReference type="NCBI Taxonomy" id="2527868"/>
    <lineage>
        <taxon>Bacteria</taxon>
        <taxon>Pseudomonadati</taxon>
        <taxon>Pseudomonadota</taxon>
        <taxon>Alphaproteobacteria</taxon>
        <taxon>Acetobacterales</taxon>
        <taxon>Roseomonadaceae</taxon>
        <taxon>Roseicella</taxon>
    </lineage>
</organism>
<dbReference type="OrthoDB" id="5291399at2"/>
<dbReference type="InterPro" id="IPR036409">
    <property type="entry name" value="Aldolase_II/adducin_N_sf"/>
</dbReference>
<dbReference type="RefSeq" id="WP_132285915.1">
    <property type="nucleotide sequence ID" value="NZ_SKBM01000005.1"/>
</dbReference>
<dbReference type="GO" id="GO:0005856">
    <property type="term" value="C:cytoskeleton"/>
    <property type="evidence" value="ECO:0007669"/>
    <property type="project" value="TreeGrafter"/>
</dbReference>
<dbReference type="PANTHER" id="PTHR10672:SF3">
    <property type="entry name" value="PROTEIN HU-LI TAI SHAO"/>
    <property type="match status" value="1"/>
</dbReference>
<dbReference type="SUPFAM" id="SSF53639">
    <property type="entry name" value="AraD/HMP-PK domain-like"/>
    <property type="match status" value="1"/>
</dbReference>
<evidence type="ECO:0000259" key="2">
    <source>
        <dbReference type="SMART" id="SM01007"/>
    </source>
</evidence>
<dbReference type="EMBL" id="SKBM01000005">
    <property type="protein sequence ID" value="TCZ64311.1"/>
    <property type="molecule type" value="Genomic_DNA"/>
</dbReference>
<dbReference type="PANTHER" id="PTHR10672">
    <property type="entry name" value="ADDUCIN"/>
    <property type="match status" value="1"/>
</dbReference>
<evidence type="ECO:0000313" key="3">
    <source>
        <dbReference type="EMBL" id="TCZ64311.1"/>
    </source>
</evidence>
<dbReference type="GO" id="GO:0051015">
    <property type="term" value="F:actin filament binding"/>
    <property type="evidence" value="ECO:0007669"/>
    <property type="project" value="TreeGrafter"/>
</dbReference>